<evidence type="ECO:0000256" key="2">
    <source>
        <dbReference type="ARBA" id="ARBA00004167"/>
    </source>
</evidence>
<feature type="signal peptide" evidence="15">
    <location>
        <begin position="1"/>
        <end position="19"/>
    </location>
</feature>
<keyword evidence="9 14" id="KW-0560">Oxidoreductase</keyword>
<dbReference type="CDD" id="cd11065">
    <property type="entry name" value="CYP64-like"/>
    <property type="match status" value="1"/>
</dbReference>
<evidence type="ECO:0000256" key="12">
    <source>
        <dbReference type="ARBA" id="ARBA00023136"/>
    </source>
</evidence>
<dbReference type="EMBL" id="BPQB01000061">
    <property type="protein sequence ID" value="GJE96580.1"/>
    <property type="molecule type" value="Genomic_DNA"/>
</dbReference>
<keyword evidence="17" id="KW-1185">Reference proteome</keyword>
<dbReference type="Proteomes" id="UP000703269">
    <property type="component" value="Unassembled WGS sequence"/>
</dbReference>
<comment type="caution">
    <text evidence="16">The sequence shown here is derived from an EMBL/GenBank/DDBJ whole genome shotgun (WGS) entry which is preliminary data.</text>
</comment>
<dbReference type="Pfam" id="PF00067">
    <property type="entry name" value="p450"/>
    <property type="match status" value="1"/>
</dbReference>
<evidence type="ECO:0000256" key="13">
    <source>
        <dbReference type="PIRSR" id="PIRSR602401-1"/>
    </source>
</evidence>
<dbReference type="GO" id="GO:0005506">
    <property type="term" value="F:iron ion binding"/>
    <property type="evidence" value="ECO:0007669"/>
    <property type="project" value="InterPro"/>
</dbReference>
<evidence type="ECO:0000256" key="3">
    <source>
        <dbReference type="ARBA" id="ARBA00005179"/>
    </source>
</evidence>
<feature type="chain" id="PRO_5040279668" evidence="15">
    <location>
        <begin position="20"/>
        <end position="517"/>
    </location>
</feature>
<keyword evidence="11 14" id="KW-0503">Monooxygenase</keyword>
<dbReference type="InterPro" id="IPR017972">
    <property type="entry name" value="Cyt_P450_CS"/>
</dbReference>
<evidence type="ECO:0000256" key="1">
    <source>
        <dbReference type="ARBA" id="ARBA00001971"/>
    </source>
</evidence>
<proteinExistence type="inferred from homology"/>
<dbReference type="Gene3D" id="1.10.630.10">
    <property type="entry name" value="Cytochrome P450"/>
    <property type="match status" value="1"/>
</dbReference>
<keyword evidence="12" id="KW-0472">Membrane</keyword>
<evidence type="ECO:0000256" key="10">
    <source>
        <dbReference type="ARBA" id="ARBA00023004"/>
    </source>
</evidence>
<dbReference type="GO" id="GO:0016020">
    <property type="term" value="C:membrane"/>
    <property type="evidence" value="ECO:0007669"/>
    <property type="project" value="UniProtKB-SubCell"/>
</dbReference>
<dbReference type="PANTHER" id="PTHR46300:SF7">
    <property type="entry name" value="P450, PUTATIVE (EUROFUNG)-RELATED"/>
    <property type="match status" value="1"/>
</dbReference>
<dbReference type="PRINTS" id="PR00463">
    <property type="entry name" value="EP450I"/>
</dbReference>
<protein>
    <submittedName>
        <fullName evidence="16">Cytochrome P450</fullName>
    </submittedName>
</protein>
<name>A0A9P3LIQ3_9APHY</name>
<comment type="pathway">
    <text evidence="3">Secondary metabolite biosynthesis.</text>
</comment>
<keyword evidence="10 13" id="KW-0408">Iron</keyword>
<dbReference type="PRINTS" id="PR00385">
    <property type="entry name" value="P450"/>
</dbReference>
<keyword evidence="15" id="KW-0732">Signal</keyword>
<evidence type="ECO:0000256" key="14">
    <source>
        <dbReference type="RuleBase" id="RU000461"/>
    </source>
</evidence>
<dbReference type="InterPro" id="IPR001128">
    <property type="entry name" value="Cyt_P450"/>
</dbReference>
<evidence type="ECO:0000256" key="6">
    <source>
        <dbReference type="ARBA" id="ARBA00022692"/>
    </source>
</evidence>
<keyword evidence="5 13" id="KW-0349">Heme</keyword>
<dbReference type="AlphaFoldDB" id="A0A9P3LIQ3"/>
<keyword evidence="7 13" id="KW-0479">Metal-binding</keyword>
<organism evidence="16 17">
    <name type="scientific">Phanerochaete sordida</name>
    <dbReference type="NCBI Taxonomy" id="48140"/>
    <lineage>
        <taxon>Eukaryota</taxon>
        <taxon>Fungi</taxon>
        <taxon>Dikarya</taxon>
        <taxon>Basidiomycota</taxon>
        <taxon>Agaricomycotina</taxon>
        <taxon>Agaricomycetes</taxon>
        <taxon>Polyporales</taxon>
        <taxon>Phanerochaetaceae</taxon>
        <taxon>Phanerochaete</taxon>
    </lineage>
</organism>
<evidence type="ECO:0000256" key="5">
    <source>
        <dbReference type="ARBA" id="ARBA00022617"/>
    </source>
</evidence>
<dbReference type="InterPro" id="IPR036396">
    <property type="entry name" value="Cyt_P450_sf"/>
</dbReference>
<dbReference type="InterPro" id="IPR002401">
    <property type="entry name" value="Cyt_P450_E_grp-I"/>
</dbReference>
<evidence type="ECO:0000256" key="7">
    <source>
        <dbReference type="ARBA" id="ARBA00022723"/>
    </source>
</evidence>
<evidence type="ECO:0000256" key="4">
    <source>
        <dbReference type="ARBA" id="ARBA00010617"/>
    </source>
</evidence>
<dbReference type="GO" id="GO:0004497">
    <property type="term" value="F:monooxygenase activity"/>
    <property type="evidence" value="ECO:0007669"/>
    <property type="project" value="UniProtKB-KW"/>
</dbReference>
<dbReference type="GO" id="GO:0020037">
    <property type="term" value="F:heme binding"/>
    <property type="evidence" value="ECO:0007669"/>
    <property type="project" value="InterPro"/>
</dbReference>
<dbReference type="PANTHER" id="PTHR46300">
    <property type="entry name" value="P450, PUTATIVE (EUROFUNG)-RELATED-RELATED"/>
    <property type="match status" value="1"/>
</dbReference>
<evidence type="ECO:0000256" key="11">
    <source>
        <dbReference type="ARBA" id="ARBA00023033"/>
    </source>
</evidence>
<comment type="similarity">
    <text evidence="4 14">Belongs to the cytochrome P450 family.</text>
</comment>
<comment type="subcellular location">
    <subcellularLocation>
        <location evidence="2">Membrane</location>
        <topology evidence="2">Single-pass membrane protein</topology>
    </subcellularLocation>
</comment>
<dbReference type="GO" id="GO:0016705">
    <property type="term" value="F:oxidoreductase activity, acting on paired donors, with incorporation or reduction of molecular oxygen"/>
    <property type="evidence" value="ECO:0007669"/>
    <property type="project" value="InterPro"/>
</dbReference>
<dbReference type="InterPro" id="IPR050364">
    <property type="entry name" value="Cytochrome_P450_fung"/>
</dbReference>
<reference evidence="16 17" key="1">
    <citation type="submission" date="2021-08" db="EMBL/GenBank/DDBJ databases">
        <title>Draft Genome Sequence of Phanerochaete sordida strain YK-624.</title>
        <authorList>
            <person name="Mori T."/>
            <person name="Dohra H."/>
            <person name="Suzuki T."/>
            <person name="Kawagishi H."/>
            <person name="Hirai H."/>
        </authorList>
    </citation>
    <scope>NUCLEOTIDE SEQUENCE [LARGE SCALE GENOMIC DNA]</scope>
    <source>
        <strain evidence="16 17">YK-624</strain>
    </source>
</reference>
<gene>
    <name evidence="16" type="ORF">PsYK624_127780</name>
</gene>
<keyword evidence="6" id="KW-0812">Transmembrane</keyword>
<comment type="cofactor">
    <cofactor evidence="1 13">
        <name>heme</name>
        <dbReference type="ChEBI" id="CHEBI:30413"/>
    </cofactor>
</comment>
<dbReference type="PROSITE" id="PS00086">
    <property type="entry name" value="CYTOCHROME_P450"/>
    <property type="match status" value="1"/>
</dbReference>
<accession>A0A9P3LIQ3</accession>
<evidence type="ECO:0000313" key="16">
    <source>
        <dbReference type="EMBL" id="GJE96580.1"/>
    </source>
</evidence>
<feature type="binding site" description="axial binding residue" evidence="13">
    <location>
        <position position="444"/>
    </location>
    <ligand>
        <name>heme</name>
        <dbReference type="ChEBI" id="CHEBI:30413"/>
    </ligand>
    <ligandPart>
        <name>Fe</name>
        <dbReference type="ChEBI" id="CHEBI:18248"/>
    </ligandPart>
</feature>
<keyword evidence="8" id="KW-1133">Transmembrane helix</keyword>
<dbReference type="SUPFAM" id="SSF48264">
    <property type="entry name" value="Cytochrome P450"/>
    <property type="match status" value="1"/>
</dbReference>
<evidence type="ECO:0000256" key="9">
    <source>
        <dbReference type="ARBA" id="ARBA00023002"/>
    </source>
</evidence>
<sequence length="517" mass="58341">MALGNGVLAVLFLVSVAIAAYGVKQGRKAGKLPPGPSGLPIAGMAFENAKGYQWLNYEKWGKQYGSDILHVHMFGKPMIVLNSMQAVNDLFEKRSNLYSDREQQTMFHKLVGWDWNLAFMPYGDRWKEHRRMFHQHFQPSVVPKYRAKLALETRKFIGRLRHTATDDWLRHVRHLTGAIIIGVTYGLDVQQENDPNVLLAEKAIFSMAMTGVAGTYLVDWLPQMQFLPEWFPGAKFLREAREWRPAVETMSKVPFDDVKAQLAAGKAKPSVVSTLLTGLDDTKDNTLQELVIQNTAGTAYTGGADTTVSALGTFILAMVQNPEVQQKAQAELDRVVGNQRLPDYDDQANLPYFAALMKEVLRWRPVTPLAASHKVMEDDEYKGYHIPGGAIVMGNVWAILHDEKVFPDHDKFDPTRFLTADGKELRKDIMEPEIAAFGFGRRKCPGRYLAMDSLWIAMAYLLQCYNIKAPIDQYGNPIEPDGKYTTGLLSYPLPFPVNFEPRSPEAIYLLEHLSMDE</sequence>
<evidence type="ECO:0000313" key="17">
    <source>
        <dbReference type="Proteomes" id="UP000703269"/>
    </source>
</evidence>
<dbReference type="OrthoDB" id="2789670at2759"/>
<evidence type="ECO:0000256" key="8">
    <source>
        <dbReference type="ARBA" id="ARBA00022989"/>
    </source>
</evidence>
<evidence type="ECO:0000256" key="15">
    <source>
        <dbReference type="SAM" id="SignalP"/>
    </source>
</evidence>